<reference evidence="2" key="1">
    <citation type="journal article" date="2004" name="Plant Cell">
        <title>Composition and structure of the centromeric region of rice chromosome 8.</title>
        <authorList>
            <person name="Wu J."/>
            <person name="Yamagata H."/>
            <person name="Hayashi-Tsugane M."/>
            <person name="Hijishita S."/>
            <person name="Fujisawa M."/>
            <person name="Shibata M."/>
            <person name="Itoh Y."/>
            <person name="Nakamura M."/>
            <person name="Sakaguchi M."/>
            <person name="Yoshihara R."/>
            <person name="Kobayashi H."/>
            <person name="Itoh K."/>
            <person name="Karasawa W."/>
            <person name="Yamamoto M."/>
            <person name="Saji S."/>
            <person name="Katagiri S."/>
            <person name="Kanamori H."/>
            <person name="Namiki N."/>
            <person name="Katayose Y."/>
            <person name="Matsumoto T."/>
            <person name="Sasaki T."/>
        </authorList>
    </citation>
    <scope>NUCLEOTIDE SEQUENCE</scope>
</reference>
<feature type="compositionally biased region" description="Gly residues" evidence="1">
    <location>
        <begin position="41"/>
        <end position="52"/>
    </location>
</feature>
<dbReference type="AlphaFoldDB" id="Q6Z082"/>
<organism evidence="2">
    <name type="scientific">Oryza sativa subsp. japonica</name>
    <name type="common">Rice</name>
    <dbReference type="NCBI Taxonomy" id="39947"/>
    <lineage>
        <taxon>Eukaryota</taxon>
        <taxon>Viridiplantae</taxon>
        <taxon>Streptophyta</taxon>
        <taxon>Embryophyta</taxon>
        <taxon>Tracheophyta</taxon>
        <taxon>Spermatophyta</taxon>
        <taxon>Magnoliopsida</taxon>
        <taxon>Liliopsida</taxon>
        <taxon>Poales</taxon>
        <taxon>Poaceae</taxon>
        <taxon>BOP clade</taxon>
        <taxon>Oryzoideae</taxon>
        <taxon>Oryzeae</taxon>
        <taxon>Oryzinae</taxon>
        <taxon>Oryza</taxon>
        <taxon>Oryza sativa</taxon>
    </lineage>
</organism>
<accession>Q6Z082</accession>
<sequence length="236" mass="24472">MPKMVVEVADRYTARRDGRPNNSGEADGEVRGDVPAKPRAGRGGGRCGVAEGGDGDVGRRSGAATGAAGGDVDEEEGEAGAGDGVPAKFGRGGGDAGEEGDAAVSKEETAASIGAPAMNSSRLEGVQWHQCHWLPAGAPFRRVSGEETQNFSTLDCLAQSPVADGIFSSPDFSLVAPLADFDWIVALEDGTSVPELLIIHIFGVNLIQVTHFTLCVDISLSLLGYHAGYHENIRLV</sequence>
<gene>
    <name evidence="2" type="primary">P0406D01.123</name>
</gene>
<name>Q6Z082_ORYSJ</name>
<dbReference type="EMBL" id="AP005498">
    <property type="protein sequence ID" value="BAC92533.1"/>
    <property type="molecule type" value="Genomic_DNA"/>
</dbReference>
<feature type="region of interest" description="Disordered" evidence="1">
    <location>
        <begin position="1"/>
        <end position="110"/>
    </location>
</feature>
<evidence type="ECO:0000256" key="1">
    <source>
        <dbReference type="SAM" id="MobiDB-lite"/>
    </source>
</evidence>
<feature type="compositionally biased region" description="Basic and acidic residues" evidence="1">
    <location>
        <begin position="8"/>
        <end position="19"/>
    </location>
</feature>
<evidence type="ECO:0000313" key="2">
    <source>
        <dbReference type="EMBL" id="BAC92533.1"/>
    </source>
</evidence>
<protein>
    <submittedName>
        <fullName evidence="2">Uncharacterized protein P0406D01.123</fullName>
    </submittedName>
</protein>
<proteinExistence type="predicted"/>